<dbReference type="Gene3D" id="1.10.1740.10">
    <property type="match status" value="1"/>
</dbReference>
<feature type="domain" description="RNA polymerase sigma-70 region 2" evidence="6">
    <location>
        <begin position="23"/>
        <end position="91"/>
    </location>
</feature>
<evidence type="ECO:0000256" key="4">
    <source>
        <dbReference type="ARBA" id="ARBA00023125"/>
    </source>
</evidence>
<keyword evidence="2" id="KW-0805">Transcription regulation</keyword>
<dbReference type="PANTHER" id="PTHR43133">
    <property type="entry name" value="RNA POLYMERASE ECF-TYPE SIGMA FACTO"/>
    <property type="match status" value="1"/>
</dbReference>
<dbReference type="Pfam" id="PF04542">
    <property type="entry name" value="Sigma70_r2"/>
    <property type="match status" value="1"/>
</dbReference>
<evidence type="ECO:0000256" key="1">
    <source>
        <dbReference type="ARBA" id="ARBA00010641"/>
    </source>
</evidence>
<keyword evidence="9" id="KW-1185">Reference proteome</keyword>
<keyword evidence="3" id="KW-0731">Sigma factor</keyword>
<dbReference type="SUPFAM" id="SSF88659">
    <property type="entry name" value="Sigma3 and sigma4 domains of RNA polymerase sigma factors"/>
    <property type="match status" value="1"/>
</dbReference>
<dbReference type="InterPro" id="IPR013325">
    <property type="entry name" value="RNA_pol_sigma_r2"/>
</dbReference>
<keyword evidence="4" id="KW-0238">DNA-binding</keyword>
<dbReference type="SUPFAM" id="SSF88946">
    <property type="entry name" value="Sigma2 domain of RNA polymerase sigma factors"/>
    <property type="match status" value="1"/>
</dbReference>
<keyword evidence="5" id="KW-0804">Transcription</keyword>
<evidence type="ECO:0000256" key="3">
    <source>
        <dbReference type="ARBA" id="ARBA00023082"/>
    </source>
</evidence>
<evidence type="ECO:0000259" key="7">
    <source>
        <dbReference type="Pfam" id="PF08281"/>
    </source>
</evidence>
<dbReference type="PANTHER" id="PTHR43133:SF8">
    <property type="entry name" value="RNA POLYMERASE SIGMA FACTOR HI_1459-RELATED"/>
    <property type="match status" value="1"/>
</dbReference>
<dbReference type="Gene3D" id="1.10.10.10">
    <property type="entry name" value="Winged helix-like DNA-binding domain superfamily/Winged helix DNA-binding domain"/>
    <property type="match status" value="1"/>
</dbReference>
<proteinExistence type="inferred from homology"/>
<evidence type="ECO:0000313" key="8">
    <source>
        <dbReference type="EMBL" id="MFC0604443.1"/>
    </source>
</evidence>
<dbReference type="EMBL" id="JBHLTQ010000003">
    <property type="protein sequence ID" value="MFC0604443.1"/>
    <property type="molecule type" value="Genomic_DNA"/>
</dbReference>
<dbReference type="NCBIfam" id="TIGR02937">
    <property type="entry name" value="sigma70-ECF"/>
    <property type="match status" value="1"/>
</dbReference>
<protein>
    <submittedName>
        <fullName evidence="8">RNA polymerase sigma factor</fullName>
    </submittedName>
</protein>
<organism evidence="8 9">
    <name type="scientific">Winogradskyella pulchriflava</name>
    <dbReference type="NCBI Taxonomy" id="1110688"/>
    <lineage>
        <taxon>Bacteria</taxon>
        <taxon>Pseudomonadati</taxon>
        <taxon>Bacteroidota</taxon>
        <taxon>Flavobacteriia</taxon>
        <taxon>Flavobacteriales</taxon>
        <taxon>Flavobacteriaceae</taxon>
        <taxon>Winogradskyella</taxon>
    </lineage>
</organism>
<comment type="caution">
    <text evidence="8">The sequence shown here is derived from an EMBL/GenBank/DDBJ whole genome shotgun (WGS) entry which is preliminary data.</text>
</comment>
<evidence type="ECO:0000313" key="9">
    <source>
        <dbReference type="Proteomes" id="UP001589832"/>
    </source>
</evidence>
<name>A0ABV6Q840_9FLAO</name>
<evidence type="ECO:0000259" key="6">
    <source>
        <dbReference type="Pfam" id="PF04542"/>
    </source>
</evidence>
<dbReference type="InterPro" id="IPR013249">
    <property type="entry name" value="RNA_pol_sigma70_r4_t2"/>
</dbReference>
<evidence type="ECO:0000256" key="2">
    <source>
        <dbReference type="ARBA" id="ARBA00023015"/>
    </source>
</evidence>
<dbReference type="RefSeq" id="WP_386062067.1">
    <property type="nucleotide sequence ID" value="NZ_JBHLTQ010000003.1"/>
</dbReference>
<dbReference type="InterPro" id="IPR013324">
    <property type="entry name" value="RNA_pol_sigma_r3/r4-like"/>
</dbReference>
<dbReference type="InterPro" id="IPR039425">
    <property type="entry name" value="RNA_pol_sigma-70-like"/>
</dbReference>
<accession>A0ABV6Q840</accession>
<feature type="domain" description="RNA polymerase sigma factor 70 region 4 type 2" evidence="7">
    <location>
        <begin position="121"/>
        <end position="172"/>
    </location>
</feature>
<dbReference type="Pfam" id="PF08281">
    <property type="entry name" value="Sigma70_r4_2"/>
    <property type="match status" value="1"/>
</dbReference>
<comment type="similarity">
    <text evidence="1">Belongs to the sigma-70 factor family. ECF subfamily.</text>
</comment>
<dbReference type="InterPro" id="IPR036388">
    <property type="entry name" value="WH-like_DNA-bd_sf"/>
</dbReference>
<dbReference type="Proteomes" id="UP001589832">
    <property type="component" value="Unassembled WGS sequence"/>
</dbReference>
<dbReference type="InterPro" id="IPR007627">
    <property type="entry name" value="RNA_pol_sigma70_r2"/>
</dbReference>
<dbReference type="InterPro" id="IPR014284">
    <property type="entry name" value="RNA_pol_sigma-70_dom"/>
</dbReference>
<evidence type="ECO:0000256" key="5">
    <source>
        <dbReference type="ARBA" id="ARBA00023163"/>
    </source>
</evidence>
<sequence length="185" mass="21533">MDKKLRILIQKCVEKDREGQRELYALLSPVLYGICLKYMKNKVEADDVFQDAFITLFQKIDQYKYKGSFEGWAKRIFVNEALEVLRKKQRRLHVAIEDVDLNSSIEDGANEPSTITLSQNELLKHIQQLPDNYRMVFNLFVFEGYDHKIIADKLQMAVGTSKSLLSRAKAMLRSKINEELNKKVS</sequence>
<reference evidence="8 9" key="1">
    <citation type="submission" date="2024-09" db="EMBL/GenBank/DDBJ databases">
        <authorList>
            <person name="Sun Q."/>
            <person name="Mori K."/>
        </authorList>
    </citation>
    <scope>NUCLEOTIDE SEQUENCE [LARGE SCALE GENOMIC DNA]</scope>
    <source>
        <strain evidence="8 9">NCAIM B.02481</strain>
    </source>
</reference>
<gene>
    <name evidence="8" type="ORF">ACFFGA_07750</name>
</gene>